<name>A0A517SGT1_9PLAN</name>
<keyword evidence="3" id="KW-1185">Reference proteome</keyword>
<sequence length="69" mass="7304">MRGAVIEFRCLRGAKSTAGTATEQEGRDDLWAVPQVLFSLGNPWVDGRNDSGLAVEDRPAGTGCETGLP</sequence>
<accession>A0A517SGT1</accession>
<gene>
    <name evidence="2" type="ORF">Pan44_33760</name>
</gene>
<dbReference type="InParanoid" id="A0A517SGT1"/>
<protein>
    <submittedName>
        <fullName evidence="2">Uncharacterized protein</fullName>
    </submittedName>
</protein>
<reference evidence="2 3" key="1">
    <citation type="submission" date="2019-02" db="EMBL/GenBank/DDBJ databases">
        <title>Deep-cultivation of Planctomycetes and their phenomic and genomic characterization uncovers novel biology.</title>
        <authorList>
            <person name="Wiegand S."/>
            <person name="Jogler M."/>
            <person name="Boedeker C."/>
            <person name="Pinto D."/>
            <person name="Vollmers J."/>
            <person name="Rivas-Marin E."/>
            <person name="Kohn T."/>
            <person name="Peeters S.H."/>
            <person name="Heuer A."/>
            <person name="Rast P."/>
            <person name="Oberbeckmann S."/>
            <person name="Bunk B."/>
            <person name="Jeske O."/>
            <person name="Meyerdierks A."/>
            <person name="Storesund J.E."/>
            <person name="Kallscheuer N."/>
            <person name="Luecker S."/>
            <person name="Lage O.M."/>
            <person name="Pohl T."/>
            <person name="Merkel B.J."/>
            <person name="Hornburger P."/>
            <person name="Mueller R.-W."/>
            <person name="Bruemmer F."/>
            <person name="Labrenz M."/>
            <person name="Spormann A.M."/>
            <person name="Op den Camp H."/>
            <person name="Overmann J."/>
            <person name="Amann R."/>
            <person name="Jetten M.S.M."/>
            <person name="Mascher T."/>
            <person name="Medema M.H."/>
            <person name="Devos D.P."/>
            <person name="Kaster A.-K."/>
            <person name="Ovreas L."/>
            <person name="Rohde M."/>
            <person name="Galperin M.Y."/>
            <person name="Jogler C."/>
        </authorList>
    </citation>
    <scope>NUCLEOTIDE SEQUENCE [LARGE SCALE GENOMIC DNA]</scope>
    <source>
        <strain evidence="2 3">Pan44</strain>
    </source>
</reference>
<dbReference type="KEGG" id="ccos:Pan44_33760"/>
<feature type="region of interest" description="Disordered" evidence="1">
    <location>
        <begin position="48"/>
        <end position="69"/>
    </location>
</feature>
<evidence type="ECO:0000313" key="3">
    <source>
        <dbReference type="Proteomes" id="UP000315700"/>
    </source>
</evidence>
<proteinExistence type="predicted"/>
<evidence type="ECO:0000256" key="1">
    <source>
        <dbReference type="SAM" id="MobiDB-lite"/>
    </source>
</evidence>
<dbReference type="AlphaFoldDB" id="A0A517SGT1"/>
<dbReference type="Proteomes" id="UP000315700">
    <property type="component" value="Chromosome"/>
</dbReference>
<dbReference type="EMBL" id="CP036271">
    <property type="protein sequence ID" value="QDT55333.1"/>
    <property type="molecule type" value="Genomic_DNA"/>
</dbReference>
<evidence type="ECO:0000313" key="2">
    <source>
        <dbReference type="EMBL" id="QDT55333.1"/>
    </source>
</evidence>
<organism evidence="2 3">
    <name type="scientific">Caulifigura coniformis</name>
    <dbReference type="NCBI Taxonomy" id="2527983"/>
    <lineage>
        <taxon>Bacteria</taxon>
        <taxon>Pseudomonadati</taxon>
        <taxon>Planctomycetota</taxon>
        <taxon>Planctomycetia</taxon>
        <taxon>Planctomycetales</taxon>
        <taxon>Planctomycetaceae</taxon>
        <taxon>Caulifigura</taxon>
    </lineage>
</organism>